<feature type="region of interest" description="Disordered" evidence="4">
    <location>
        <begin position="494"/>
        <end position="530"/>
    </location>
</feature>
<feature type="compositionally biased region" description="Basic and acidic residues" evidence="4">
    <location>
        <begin position="245"/>
        <end position="272"/>
    </location>
</feature>
<dbReference type="KEGG" id="pfy:PFICI_07228"/>
<evidence type="ECO:0000256" key="2">
    <source>
        <dbReference type="ARBA" id="ARBA00022801"/>
    </source>
</evidence>
<dbReference type="OrthoDB" id="4960640at2759"/>
<keyword evidence="2" id="KW-0378">Hydrolase</keyword>
<dbReference type="GO" id="GO:0005634">
    <property type="term" value="C:nucleus"/>
    <property type="evidence" value="ECO:0007669"/>
    <property type="project" value="TreeGrafter"/>
</dbReference>
<dbReference type="SUPFAM" id="SSF52540">
    <property type="entry name" value="P-loop containing nucleoside triphosphate hydrolases"/>
    <property type="match status" value="1"/>
</dbReference>
<protein>
    <recommendedName>
        <fullName evidence="5">SNF2 N-terminal domain-containing protein</fullName>
    </recommendedName>
</protein>
<dbReference type="AlphaFoldDB" id="W3XAR2"/>
<dbReference type="GeneID" id="19272241"/>
<feature type="compositionally biased region" description="Basic and acidic residues" evidence="4">
    <location>
        <begin position="227"/>
        <end position="237"/>
    </location>
</feature>
<evidence type="ECO:0000313" key="7">
    <source>
        <dbReference type="Proteomes" id="UP000030651"/>
    </source>
</evidence>
<evidence type="ECO:0000259" key="5">
    <source>
        <dbReference type="Pfam" id="PF00176"/>
    </source>
</evidence>
<feature type="region of interest" description="Disordered" evidence="4">
    <location>
        <begin position="321"/>
        <end position="374"/>
    </location>
</feature>
<feature type="compositionally biased region" description="Polar residues" evidence="4">
    <location>
        <begin position="494"/>
        <end position="508"/>
    </location>
</feature>
<dbReference type="InParanoid" id="W3XAR2"/>
<feature type="compositionally biased region" description="Polar residues" evidence="4">
    <location>
        <begin position="181"/>
        <end position="203"/>
    </location>
</feature>
<feature type="domain" description="SNF2 N-terminal" evidence="5">
    <location>
        <begin position="448"/>
        <end position="563"/>
    </location>
</feature>
<feature type="compositionally biased region" description="Acidic residues" evidence="4">
    <location>
        <begin position="513"/>
        <end position="530"/>
    </location>
</feature>
<feature type="region of interest" description="Disordered" evidence="4">
    <location>
        <begin position="98"/>
        <end position="272"/>
    </location>
</feature>
<accession>W3XAR2</accession>
<dbReference type="InterPro" id="IPR000330">
    <property type="entry name" value="SNF2_N"/>
</dbReference>
<dbReference type="InterPro" id="IPR050628">
    <property type="entry name" value="SNF2_RAD54_helicase_TF"/>
</dbReference>
<dbReference type="InterPro" id="IPR027417">
    <property type="entry name" value="P-loop_NTPase"/>
</dbReference>
<evidence type="ECO:0000313" key="6">
    <source>
        <dbReference type="EMBL" id="ETS82226.1"/>
    </source>
</evidence>
<feature type="compositionally biased region" description="Polar residues" evidence="4">
    <location>
        <begin position="357"/>
        <end position="366"/>
    </location>
</feature>
<evidence type="ECO:0000256" key="1">
    <source>
        <dbReference type="ARBA" id="ARBA00022741"/>
    </source>
</evidence>
<dbReference type="GO" id="GO:0016787">
    <property type="term" value="F:hydrolase activity"/>
    <property type="evidence" value="ECO:0007669"/>
    <property type="project" value="UniProtKB-KW"/>
</dbReference>
<dbReference type="GO" id="GO:0006281">
    <property type="term" value="P:DNA repair"/>
    <property type="evidence" value="ECO:0007669"/>
    <property type="project" value="TreeGrafter"/>
</dbReference>
<evidence type="ECO:0000256" key="3">
    <source>
        <dbReference type="ARBA" id="ARBA00022840"/>
    </source>
</evidence>
<organism evidence="6 7">
    <name type="scientific">Pestalotiopsis fici (strain W106-1 / CGMCC3.15140)</name>
    <dbReference type="NCBI Taxonomy" id="1229662"/>
    <lineage>
        <taxon>Eukaryota</taxon>
        <taxon>Fungi</taxon>
        <taxon>Dikarya</taxon>
        <taxon>Ascomycota</taxon>
        <taxon>Pezizomycotina</taxon>
        <taxon>Sordariomycetes</taxon>
        <taxon>Xylariomycetidae</taxon>
        <taxon>Amphisphaeriales</taxon>
        <taxon>Sporocadaceae</taxon>
        <taxon>Pestalotiopsis</taxon>
    </lineage>
</organism>
<dbReference type="Gene3D" id="3.40.50.10810">
    <property type="entry name" value="Tandem AAA-ATPase domain"/>
    <property type="match status" value="1"/>
</dbReference>
<proteinExistence type="predicted"/>
<evidence type="ECO:0000256" key="4">
    <source>
        <dbReference type="SAM" id="MobiDB-lite"/>
    </source>
</evidence>
<dbReference type="RefSeq" id="XP_007834000.1">
    <property type="nucleotide sequence ID" value="XM_007835809.1"/>
</dbReference>
<dbReference type="InterPro" id="IPR038718">
    <property type="entry name" value="SNF2-like_sf"/>
</dbReference>
<keyword evidence="3" id="KW-0067">ATP-binding</keyword>
<dbReference type="PANTHER" id="PTHR45626">
    <property type="entry name" value="TRANSCRIPTION TERMINATION FACTOR 2-RELATED"/>
    <property type="match status" value="1"/>
</dbReference>
<gene>
    <name evidence="6" type="ORF">PFICI_07228</name>
</gene>
<feature type="compositionally biased region" description="Polar residues" evidence="4">
    <location>
        <begin position="133"/>
        <end position="143"/>
    </location>
</feature>
<keyword evidence="7" id="KW-1185">Reference proteome</keyword>
<dbReference type="Proteomes" id="UP000030651">
    <property type="component" value="Unassembled WGS sequence"/>
</dbReference>
<dbReference type="EMBL" id="KI912112">
    <property type="protein sequence ID" value="ETS82226.1"/>
    <property type="molecule type" value="Genomic_DNA"/>
</dbReference>
<feature type="compositionally biased region" description="Polar residues" evidence="4">
    <location>
        <begin position="9"/>
        <end position="18"/>
    </location>
</feature>
<dbReference type="GO" id="GO:0005524">
    <property type="term" value="F:ATP binding"/>
    <property type="evidence" value="ECO:0007669"/>
    <property type="project" value="UniProtKB-KW"/>
</dbReference>
<feature type="region of interest" description="Disordered" evidence="4">
    <location>
        <begin position="1"/>
        <end position="80"/>
    </location>
</feature>
<keyword evidence="1" id="KW-0547">Nucleotide-binding</keyword>
<reference evidence="7" key="1">
    <citation type="journal article" date="2015" name="BMC Genomics">
        <title>Genomic and transcriptomic analysis of the endophytic fungus Pestalotiopsis fici reveals its lifestyle and high potential for synthesis of natural products.</title>
        <authorList>
            <person name="Wang X."/>
            <person name="Zhang X."/>
            <person name="Liu L."/>
            <person name="Xiang M."/>
            <person name="Wang W."/>
            <person name="Sun X."/>
            <person name="Che Y."/>
            <person name="Guo L."/>
            <person name="Liu G."/>
            <person name="Guo L."/>
            <person name="Wang C."/>
            <person name="Yin W.B."/>
            <person name="Stadler M."/>
            <person name="Zhang X."/>
            <person name="Liu X."/>
        </authorList>
    </citation>
    <scope>NUCLEOTIDE SEQUENCE [LARGE SCALE GENOMIC DNA]</scope>
    <source>
        <strain evidence="7">W106-1 / CGMCC3.15140</strain>
    </source>
</reference>
<feature type="compositionally biased region" description="Basic and acidic residues" evidence="4">
    <location>
        <begin position="120"/>
        <end position="132"/>
    </location>
</feature>
<dbReference type="GO" id="GO:0008094">
    <property type="term" value="F:ATP-dependent activity, acting on DNA"/>
    <property type="evidence" value="ECO:0007669"/>
    <property type="project" value="TreeGrafter"/>
</dbReference>
<dbReference type="Pfam" id="PF00176">
    <property type="entry name" value="SNF2-rel_dom"/>
    <property type="match status" value="1"/>
</dbReference>
<name>W3XAR2_PESFW</name>
<dbReference type="HOGENOM" id="CLU_460864_0_0_1"/>
<sequence length="592" mass="65451">MEEDPNGEVMTTDSTGSQRPEDGTQLPGQSATTEMATSCDGATDTPKPIKEEFQSQMMPPSKRTAADASNMDTNGRQFKKARVEEIVDQVVGADVMETDPVGDDQQVDLQPPTEITNGIKRAESQQDMENTKGHYNTTMSQPDAGSDERQVNKPKSSNKGISDSEARQVTIKQEVDDTVEAGTNDNLNQINEQNSVQNSNSDNCIPEALVEETKEHPEIEMMDVDAANDHRQADVRQLESTSSEKPAEKTGEASNITERRENIHNKDRTAKVSDIVIKQECDANIAEEALNNAPNQTQDQHGAPVHYSDNLTKEARVEEVFPEPPYSNRSNSKNNKVRADAGMQQLPHKRDNRRVLNKSNAANPPQSCGAGDEKNITEIDPFKIKGATKEKQFVAFREAADPSCPKNQVSRDIADINAGLKSFGKREFVGYQDKWHHRTLNFGLYNDQMIGVARMKELEKSGMGGLLADQMGFGKTAQIIALIVTTPAPMQQLGASSGTKGISYVNSNRQDDSNDGNNDDADEDEIDHDDDEDICPLSHCTLIIGPPRSSKQLLHECKRFIKPGKKVSITPYARKHENDGFDLNIYDRSDFM</sequence>
<feature type="compositionally biased region" description="Polar residues" evidence="4">
    <location>
        <begin position="26"/>
        <end position="36"/>
    </location>
</feature>